<reference evidence="1 2" key="1">
    <citation type="submission" date="2017-08" db="EMBL/GenBank/DDBJ databases">
        <title>Infants hospitalized years apart are colonized by the same room-sourced microbial strains.</title>
        <authorList>
            <person name="Brooks B."/>
            <person name="Olm M.R."/>
            <person name="Firek B.A."/>
            <person name="Baker R."/>
            <person name="Thomas B.C."/>
            <person name="Morowitz M.J."/>
            <person name="Banfield J.F."/>
        </authorList>
    </citation>
    <scope>NUCLEOTIDE SEQUENCE [LARGE SCALE GENOMIC DNA]</scope>
    <source>
        <strain evidence="1">S2_018_000_R2_104</strain>
    </source>
</reference>
<dbReference type="AlphaFoldDB" id="A0A2W4ZPN1"/>
<sequence>MTVNPNSLQCWIVTEGMAGTENQCIGVAESLRLEPVIKRVGLRQPWKSLSPWLGLETAGTFTPALTDPWPDILIAAGRKSIAASRYVKRMSGGKTLTVQLQDPRISPRHFDLVAVPEHDPTRGDNVIVTKAAPNRISETRLSRARSDFAPLFAMMPAPRVAVLLGGNSK</sequence>
<dbReference type="InterPro" id="IPR009367">
    <property type="entry name" value="Elm1-like"/>
</dbReference>
<dbReference type="Proteomes" id="UP000249557">
    <property type="component" value="Unassembled WGS sequence"/>
</dbReference>
<dbReference type="Pfam" id="PF06258">
    <property type="entry name" value="Mito_fiss_Elm1"/>
    <property type="match status" value="1"/>
</dbReference>
<evidence type="ECO:0008006" key="3">
    <source>
        <dbReference type="Google" id="ProtNLM"/>
    </source>
</evidence>
<name>A0A2W4ZPN1_9BACT</name>
<organism evidence="1 2">
    <name type="scientific">Micavibrio aeruginosavorus</name>
    <dbReference type="NCBI Taxonomy" id="349221"/>
    <lineage>
        <taxon>Bacteria</taxon>
        <taxon>Pseudomonadati</taxon>
        <taxon>Bdellovibrionota</taxon>
        <taxon>Bdellovibrionia</taxon>
        <taxon>Bdellovibrionales</taxon>
        <taxon>Pseudobdellovibrionaceae</taxon>
        <taxon>Micavibrio</taxon>
    </lineage>
</organism>
<evidence type="ECO:0000313" key="1">
    <source>
        <dbReference type="EMBL" id="PZO84250.1"/>
    </source>
</evidence>
<feature type="non-terminal residue" evidence="1">
    <location>
        <position position="169"/>
    </location>
</feature>
<dbReference type="EMBL" id="QFNK01000181">
    <property type="protein sequence ID" value="PZO84250.1"/>
    <property type="molecule type" value="Genomic_DNA"/>
</dbReference>
<evidence type="ECO:0000313" key="2">
    <source>
        <dbReference type="Proteomes" id="UP000249557"/>
    </source>
</evidence>
<dbReference type="PANTHER" id="PTHR33986">
    <property type="entry name" value="OS02G0535700 PROTEIN"/>
    <property type="match status" value="1"/>
</dbReference>
<protein>
    <recommendedName>
        <fullName evidence="3">Nucleoside-diphosphate sugar epimerase</fullName>
    </recommendedName>
</protein>
<dbReference type="PANTHER" id="PTHR33986:SF15">
    <property type="entry name" value="MITOCHONDRIAL FISSION PROTEIN ELM1"/>
    <property type="match status" value="1"/>
</dbReference>
<proteinExistence type="predicted"/>
<gene>
    <name evidence="1" type="ORF">DI626_08400</name>
</gene>
<accession>A0A2W4ZPN1</accession>
<comment type="caution">
    <text evidence="1">The sequence shown here is derived from an EMBL/GenBank/DDBJ whole genome shotgun (WGS) entry which is preliminary data.</text>
</comment>